<dbReference type="Proteomes" id="UP000054317">
    <property type="component" value="Unassembled WGS sequence"/>
</dbReference>
<feature type="region of interest" description="Disordered" evidence="1">
    <location>
        <begin position="1"/>
        <end position="52"/>
    </location>
</feature>
<evidence type="ECO:0000256" key="1">
    <source>
        <dbReference type="SAM" id="MobiDB-lite"/>
    </source>
</evidence>
<feature type="compositionally biased region" description="Polar residues" evidence="1">
    <location>
        <begin position="20"/>
        <end position="46"/>
    </location>
</feature>
<dbReference type="EMBL" id="JH711870">
    <property type="protein sequence ID" value="EIW51295.1"/>
    <property type="molecule type" value="Genomic_DNA"/>
</dbReference>
<proteinExistence type="predicted"/>
<dbReference type="KEGG" id="tvs:TRAVEDRAFT_32531"/>
<gene>
    <name evidence="2" type="ORF">TRAVEDRAFT_32531</name>
</gene>
<accession>R7S6S9</accession>
<evidence type="ECO:0000313" key="3">
    <source>
        <dbReference type="Proteomes" id="UP000054317"/>
    </source>
</evidence>
<name>R7S6S9_TRAVS</name>
<feature type="non-terminal residue" evidence="2">
    <location>
        <position position="52"/>
    </location>
</feature>
<reference evidence="3" key="1">
    <citation type="journal article" date="2012" name="Science">
        <title>The Paleozoic origin of enzymatic lignin decomposition reconstructed from 31 fungal genomes.</title>
        <authorList>
            <person name="Floudas D."/>
            <person name="Binder M."/>
            <person name="Riley R."/>
            <person name="Barry K."/>
            <person name="Blanchette R.A."/>
            <person name="Henrissat B."/>
            <person name="Martinez A.T."/>
            <person name="Otillar R."/>
            <person name="Spatafora J.W."/>
            <person name="Yadav J.S."/>
            <person name="Aerts A."/>
            <person name="Benoit I."/>
            <person name="Boyd A."/>
            <person name="Carlson A."/>
            <person name="Copeland A."/>
            <person name="Coutinho P.M."/>
            <person name="de Vries R.P."/>
            <person name="Ferreira P."/>
            <person name="Findley K."/>
            <person name="Foster B."/>
            <person name="Gaskell J."/>
            <person name="Glotzer D."/>
            <person name="Gorecki P."/>
            <person name="Heitman J."/>
            <person name="Hesse C."/>
            <person name="Hori C."/>
            <person name="Igarashi K."/>
            <person name="Jurgens J.A."/>
            <person name="Kallen N."/>
            <person name="Kersten P."/>
            <person name="Kohler A."/>
            <person name="Kuees U."/>
            <person name="Kumar T.K.A."/>
            <person name="Kuo A."/>
            <person name="LaButti K."/>
            <person name="Larrondo L.F."/>
            <person name="Lindquist E."/>
            <person name="Ling A."/>
            <person name="Lombard V."/>
            <person name="Lucas S."/>
            <person name="Lundell T."/>
            <person name="Martin R."/>
            <person name="McLaughlin D.J."/>
            <person name="Morgenstern I."/>
            <person name="Morin E."/>
            <person name="Murat C."/>
            <person name="Nagy L.G."/>
            <person name="Nolan M."/>
            <person name="Ohm R.A."/>
            <person name="Patyshakuliyeva A."/>
            <person name="Rokas A."/>
            <person name="Ruiz-Duenas F.J."/>
            <person name="Sabat G."/>
            <person name="Salamov A."/>
            <person name="Samejima M."/>
            <person name="Schmutz J."/>
            <person name="Slot J.C."/>
            <person name="St John F."/>
            <person name="Stenlid J."/>
            <person name="Sun H."/>
            <person name="Sun S."/>
            <person name="Syed K."/>
            <person name="Tsang A."/>
            <person name="Wiebenga A."/>
            <person name="Young D."/>
            <person name="Pisabarro A."/>
            <person name="Eastwood D.C."/>
            <person name="Martin F."/>
            <person name="Cullen D."/>
            <person name="Grigoriev I.V."/>
            <person name="Hibbett D.S."/>
        </authorList>
    </citation>
    <scope>NUCLEOTIDE SEQUENCE [LARGE SCALE GENOMIC DNA]</scope>
    <source>
        <strain evidence="3">FP-101664</strain>
    </source>
</reference>
<keyword evidence="3" id="KW-1185">Reference proteome</keyword>
<dbReference type="RefSeq" id="XP_008045820.1">
    <property type="nucleotide sequence ID" value="XM_008047629.1"/>
</dbReference>
<sequence length="52" mass="5502">MNELPVIEISDSEDEDESSTSVVAQKGDSQVSAGNPDGSAQQTPQATRIRLL</sequence>
<protein>
    <submittedName>
        <fullName evidence="2">Uncharacterized protein</fullName>
    </submittedName>
</protein>
<evidence type="ECO:0000313" key="2">
    <source>
        <dbReference type="EMBL" id="EIW51295.1"/>
    </source>
</evidence>
<organism evidence="2 3">
    <name type="scientific">Trametes versicolor (strain FP-101664)</name>
    <name type="common">White-rot fungus</name>
    <name type="synonym">Coriolus versicolor</name>
    <dbReference type="NCBI Taxonomy" id="717944"/>
    <lineage>
        <taxon>Eukaryota</taxon>
        <taxon>Fungi</taxon>
        <taxon>Dikarya</taxon>
        <taxon>Basidiomycota</taxon>
        <taxon>Agaricomycotina</taxon>
        <taxon>Agaricomycetes</taxon>
        <taxon>Polyporales</taxon>
        <taxon>Polyporaceae</taxon>
        <taxon>Trametes</taxon>
    </lineage>
</organism>
<dbReference type="GeneID" id="19413707"/>
<dbReference type="AlphaFoldDB" id="R7S6S9"/>